<gene>
    <name evidence="2" type="ORF">SDC9_204164</name>
</gene>
<organism evidence="2">
    <name type="scientific">bioreactor metagenome</name>
    <dbReference type="NCBI Taxonomy" id="1076179"/>
    <lineage>
        <taxon>unclassified sequences</taxon>
        <taxon>metagenomes</taxon>
        <taxon>ecological metagenomes</taxon>
    </lineage>
</organism>
<feature type="transmembrane region" description="Helical" evidence="1">
    <location>
        <begin position="12"/>
        <end position="33"/>
    </location>
</feature>
<protein>
    <submittedName>
        <fullName evidence="2">Uncharacterized protein</fullName>
    </submittedName>
</protein>
<accession>A0A645J7M6</accession>
<keyword evidence="1" id="KW-0812">Transmembrane</keyword>
<sequence>MQETILSIGKFLFFNFVSIPVDGMAVFIVKFIVPYIHDHRFQTSLQLQSKLVGSQTRVLIIDLLVFRYINGGAKSHIGIGKEAKDVAVINRYGHDLAVEFKSTGGLGGQYNAGYSFLNGQERLFWIVSCLRKDGYGIIVF</sequence>
<keyword evidence="1" id="KW-1133">Transmembrane helix</keyword>
<reference evidence="2" key="1">
    <citation type="submission" date="2019-08" db="EMBL/GenBank/DDBJ databases">
        <authorList>
            <person name="Kucharzyk K."/>
            <person name="Murdoch R.W."/>
            <person name="Higgins S."/>
            <person name="Loffler F."/>
        </authorList>
    </citation>
    <scope>NUCLEOTIDE SEQUENCE</scope>
</reference>
<keyword evidence="1" id="KW-0472">Membrane</keyword>
<evidence type="ECO:0000313" key="2">
    <source>
        <dbReference type="EMBL" id="MPN56474.1"/>
    </source>
</evidence>
<evidence type="ECO:0000256" key="1">
    <source>
        <dbReference type="SAM" id="Phobius"/>
    </source>
</evidence>
<dbReference type="AlphaFoldDB" id="A0A645J7M6"/>
<name>A0A645J7M6_9ZZZZ</name>
<dbReference type="EMBL" id="VSSQ01126848">
    <property type="protein sequence ID" value="MPN56474.1"/>
    <property type="molecule type" value="Genomic_DNA"/>
</dbReference>
<comment type="caution">
    <text evidence="2">The sequence shown here is derived from an EMBL/GenBank/DDBJ whole genome shotgun (WGS) entry which is preliminary data.</text>
</comment>
<proteinExistence type="predicted"/>